<dbReference type="Pfam" id="PF18765">
    <property type="entry name" value="Polbeta"/>
    <property type="match status" value="1"/>
</dbReference>
<dbReference type="InterPro" id="IPR052548">
    <property type="entry name" value="Type_VII_TA_antitoxin"/>
</dbReference>
<dbReference type="PANTHER" id="PTHR33933:SF1">
    <property type="entry name" value="PROTEIN ADENYLYLTRANSFERASE MNTA-RELATED"/>
    <property type="match status" value="1"/>
</dbReference>
<dbReference type="EMBL" id="JBHLVN010000068">
    <property type="protein sequence ID" value="MFC0298238.1"/>
    <property type="molecule type" value="Genomic_DNA"/>
</dbReference>
<evidence type="ECO:0000313" key="2">
    <source>
        <dbReference type="EMBL" id="MFC0298238.1"/>
    </source>
</evidence>
<comment type="caution">
    <text evidence="2">The sequence shown here is derived from an EMBL/GenBank/DDBJ whole genome shotgun (WGS) entry which is preliminary data.</text>
</comment>
<evidence type="ECO:0000259" key="1">
    <source>
        <dbReference type="Pfam" id="PF18765"/>
    </source>
</evidence>
<dbReference type="CDD" id="cd05403">
    <property type="entry name" value="NT_KNTase_like"/>
    <property type="match status" value="1"/>
</dbReference>
<reference evidence="2 3" key="1">
    <citation type="submission" date="2024-09" db="EMBL/GenBank/DDBJ databases">
        <authorList>
            <person name="Sun Q."/>
            <person name="Mori K."/>
        </authorList>
    </citation>
    <scope>NUCLEOTIDE SEQUENCE [LARGE SCALE GENOMIC DNA]</scope>
    <source>
        <strain evidence="2 3">CCM 7224</strain>
    </source>
</reference>
<dbReference type="InterPro" id="IPR041633">
    <property type="entry name" value="Polbeta"/>
</dbReference>
<dbReference type="PANTHER" id="PTHR33933">
    <property type="entry name" value="NUCLEOTIDYLTRANSFERASE"/>
    <property type="match status" value="1"/>
</dbReference>
<dbReference type="InterPro" id="IPR043519">
    <property type="entry name" value="NT_sf"/>
</dbReference>
<dbReference type="SUPFAM" id="SSF81301">
    <property type="entry name" value="Nucleotidyltransferase"/>
    <property type="match status" value="1"/>
</dbReference>
<name>A0ABV6GUS1_9BACL</name>
<dbReference type="Gene3D" id="3.30.460.10">
    <property type="entry name" value="Beta Polymerase, domain 2"/>
    <property type="match status" value="1"/>
</dbReference>
<proteinExistence type="predicted"/>
<evidence type="ECO:0000313" key="3">
    <source>
        <dbReference type="Proteomes" id="UP001589785"/>
    </source>
</evidence>
<feature type="domain" description="Polymerase beta nucleotidyltransferase" evidence="1">
    <location>
        <begin position="3"/>
        <end position="83"/>
    </location>
</feature>
<dbReference type="RefSeq" id="WP_066232007.1">
    <property type="nucleotide sequence ID" value="NZ_JBHLVN010000068.1"/>
</dbReference>
<sequence length="86" mass="9960">MAYFAGEEDIQKVVLFGSRARGTARYNSDIDLCIDYIGKQKWKIREDIDDIVGIYSCDVLFFDALNEDIKRQIERDGKTIYEKALS</sequence>
<dbReference type="Proteomes" id="UP001589785">
    <property type="component" value="Unassembled WGS sequence"/>
</dbReference>
<protein>
    <submittedName>
        <fullName evidence="2">Nucleotidyltransferase family protein</fullName>
    </submittedName>
</protein>
<keyword evidence="3" id="KW-1185">Reference proteome</keyword>
<accession>A0ABV6GUS1</accession>
<organism evidence="2 3">
    <name type="scientific">Geobacillus jurassicus</name>
    <dbReference type="NCBI Taxonomy" id="235932"/>
    <lineage>
        <taxon>Bacteria</taxon>
        <taxon>Bacillati</taxon>
        <taxon>Bacillota</taxon>
        <taxon>Bacilli</taxon>
        <taxon>Bacillales</taxon>
        <taxon>Anoxybacillaceae</taxon>
        <taxon>Geobacillus</taxon>
    </lineage>
</organism>
<gene>
    <name evidence="2" type="ORF">ACFFHQ_12530</name>
</gene>